<dbReference type="RefSeq" id="WP_111317362.1">
    <property type="nucleotide sequence ID" value="NZ_QKZT01000004.1"/>
</dbReference>
<evidence type="ECO:0000313" key="3">
    <source>
        <dbReference type="Proteomes" id="UP000248882"/>
    </source>
</evidence>
<evidence type="ECO:0000259" key="1">
    <source>
        <dbReference type="Pfam" id="PF05193"/>
    </source>
</evidence>
<dbReference type="GO" id="GO:0046872">
    <property type="term" value="F:metal ion binding"/>
    <property type="evidence" value="ECO:0007669"/>
    <property type="project" value="InterPro"/>
</dbReference>
<dbReference type="GO" id="GO:0006508">
    <property type="term" value="P:proteolysis"/>
    <property type="evidence" value="ECO:0007669"/>
    <property type="project" value="UniProtKB-KW"/>
</dbReference>
<dbReference type="AlphaFoldDB" id="A0A2W7R2D1"/>
<dbReference type="InterPro" id="IPR007863">
    <property type="entry name" value="Peptidase_M16_C"/>
</dbReference>
<dbReference type="GO" id="GO:0008233">
    <property type="term" value="F:peptidase activity"/>
    <property type="evidence" value="ECO:0007669"/>
    <property type="project" value="UniProtKB-KW"/>
</dbReference>
<organism evidence="2 3">
    <name type="scientific">Algoriphagus chordae</name>
    <dbReference type="NCBI Taxonomy" id="237019"/>
    <lineage>
        <taxon>Bacteria</taxon>
        <taxon>Pseudomonadati</taxon>
        <taxon>Bacteroidota</taxon>
        <taxon>Cytophagia</taxon>
        <taxon>Cytophagales</taxon>
        <taxon>Cyclobacteriaceae</taxon>
        <taxon>Algoriphagus</taxon>
    </lineage>
</organism>
<keyword evidence="2" id="KW-0645">Protease</keyword>
<dbReference type="Pfam" id="PF05193">
    <property type="entry name" value="Peptidase_M16_C"/>
    <property type="match status" value="1"/>
</dbReference>
<sequence length="170" mass="18552">MITSWESKEVSIPAFDAPARPETAKLYFYDIPDSKQSILQFGYPALASTNPDYYPAVVMNYILGGGGFASRLTQELREGKGYTYGIRSSFSGGKVAGPFSISSGVRSNVTYESAQLVKDILTNYAATYTPEDLETTQSFMIKSNARAFETAGAKLAMLENISEYGWAPAM</sequence>
<dbReference type="OrthoDB" id="9811314at2"/>
<comment type="caution">
    <text evidence="2">The sequence shown here is derived from an EMBL/GenBank/DDBJ whole genome shotgun (WGS) entry which is preliminary data.</text>
</comment>
<dbReference type="Gene3D" id="3.30.830.10">
    <property type="entry name" value="Metalloenzyme, LuxS/M16 peptidase-like"/>
    <property type="match status" value="1"/>
</dbReference>
<evidence type="ECO:0000313" key="2">
    <source>
        <dbReference type="EMBL" id="PZX54958.1"/>
    </source>
</evidence>
<gene>
    <name evidence="2" type="ORF">LV85_01299</name>
</gene>
<dbReference type="SUPFAM" id="SSF63411">
    <property type="entry name" value="LuxS/MPP-like metallohydrolase"/>
    <property type="match status" value="1"/>
</dbReference>
<dbReference type="Proteomes" id="UP000248882">
    <property type="component" value="Unassembled WGS sequence"/>
</dbReference>
<dbReference type="EMBL" id="QKZT01000004">
    <property type="protein sequence ID" value="PZX54958.1"/>
    <property type="molecule type" value="Genomic_DNA"/>
</dbReference>
<keyword evidence="2" id="KW-0378">Hydrolase</keyword>
<keyword evidence="3" id="KW-1185">Reference proteome</keyword>
<proteinExistence type="predicted"/>
<feature type="domain" description="Peptidase M16 C-terminal" evidence="1">
    <location>
        <begin position="17"/>
        <end position="137"/>
    </location>
</feature>
<protein>
    <submittedName>
        <fullName evidence="2">Zinc protease</fullName>
    </submittedName>
</protein>
<name>A0A2W7R2D1_9BACT</name>
<accession>A0A2W7R2D1</accession>
<reference evidence="2 3" key="1">
    <citation type="submission" date="2018-06" db="EMBL/GenBank/DDBJ databases">
        <title>Genomic Encyclopedia of Archaeal and Bacterial Type Strains, Phase II (KMG-II): from individual species to whole genera.</title>
        <authorList>
            <person name="Goeker M."/>
        </authorList>
    </citation>
    <scope>NUCLEOTIDE SEQUENCE [LARGE SCALE GENOMIC DNA]</scope>
    <source>
        <strain evidence="2 3">DSM 19830</strain>
    </source>
</reference>
<dbReference type="InterPro" id="IPR011249">
    <property type="entry name" value="Metalloenz_LuxS/M16"/>
</dbReference>